<accession>A0A835EZ11</accession>
<gene>
    <name evidence="1" type="ORF">HU200_021890</name>
</gene>
<evidence type="ECO:0000313" key="1">
    <source>
        <dbReference type="EMBL" id="KAF8723365.1"/>
    </source>
</evidence>
<keyword evidence="2" id="KW-1185">Reference proteome</keyword>
<organism evidence="1 2">
    <name type="scientific">Digitaria exilis</name>
    <dbReference type="NCBI Taxonomy" id="1010633"/>
    <lineage>
        <taxon>Eukaryota</taxon>
        <taxon>Viridiplantae</taxon>
        <taxon>Streptophyta</taxon>
        <taxon>Embryophyta</taxon>
        <taxon>Tracheophyta</taxon>
        <taxon>Spermatophyta</taxon>
        <taxon>Magnoliopsida</taxon>
        <taxon>Liliopsida</taxon>
        <taxon>Poales</taxon>
        <taxon>Poaceae</taxon>
        <taxon>PACMAD clade</taxon>
        <taxon>Panicoideae</taxon>
        <taxon>Panicodae</taxon>
        <taxon>Paniceae</taxon>
        <taxon>Anthephorinae</taxon>
        <taxon>Digitaria</taxon>
    </lineage>
</organism>
<sequence length="38" mass="4702">MRWYLMGYPSLCEKMEENFQRTSLVSLCTELIQPWKWC</sequence>
<proteinExistence type="predicted"/>
<dbReference type="Proteomes" id="UP000636709">
    <property type="component" value="Unassembled WGS sequence"/>
</dbReference>
<dbReference type="AlphaFoldDB" id="A0A835EZ11"/>
<reference evidence="1" key="1">
    <citation type="submission" date="2020-07" db="EMBL/GenBank/DDBJ databases">
        <title>Genome sequence and genetic diversity analysis of an under-domesticated orphan crop, white fonio (Digitaria exilis).</title>
        <authorList>
            <person name="Bennetzen J.L."/>
            <person name="Chen S."/>
            <person name="Ma X."/>
            <person name="Wang X."/>
            <person name="Yssel A.E.J."/>
            <person name="Chaluvadi S.R."/>
            <person name="Johnson M."/>
            <person name="Gangashetty P."/>
            <person name="Hamidou F."/>
            <person name="Sanogo M.D."/>
            <person name="Zwaenepoel A."/>
            <person name="Wallace J."/>
            <person name="Van De Peer Y."/>
            <person name="Van Deynze A."/>
        </authorList>
    </citation>
    <scope>NUCLEOTIDE SEQUENCE</scope>
    <source>
        <tissue evidence="1">Leaves</tissue>
    </source>
</reference>
<comment type="caution">
    <text evidence="1">The sequence shown here is derived from an EMBL/GenBank/DDBJ whole genome shotgun (WGS) entry which is preliminary data.</text>
</comment>
<dbReference type="EMBL" id="JACEFO010001668">
    <property type="protein sequence ID" value="KAF8723365.1"/>
    <property type="molecule type" value="Genomic_DNA"/>
</dbReference>
<protein>
    <submittedName>
        <fullName evidence="1">Uncharacterized protein</fullName>
    </submittedName>
</protein>
<evidence type="ECO:0000313" key="2">
    <source>
        <dbReference type="Proteomes" id="UP000636709"/>
    </source>
</evidence>
<name>A0A835EZ11_9POAL</name>